<keyword evidence="1" id="KW-1133">Transmembrane helix</keyword>
<feature type="transmembrane region" description="Helical" evidence="1">
    <location>
        <begin position="55"/>
        <end position="78"/>
    </location>
</feature>
<gene>
    <name evidence="2" type="ORF">KL86APRO_20219</name>
</gene>
<feature type="transmembrane region" description="Helical" evidence="1">
    <location>
        <begin position="135"/>
        <end position="157"/>
    </location>
</feature>
<dbReference type="PANTHER" id="PTHR42709">
    <property type="entry name" value="ALKALINE PHOSPHATASE LIKE PROTEIN"/>
    <property type="match status" value="1"/>
</dbReference>
<evidence type="ECO:0000256" key="1">
    <source>
        <dbReference type="SAM" id="Phobius"/>
    </source>
</evidence>
<dbReference type="AlphaFoldDB" id="A0A212KII8"/>
<accession>A0A212KII8</accession>
<dbReference type="EMBL" id="FLUO01000002">
    <property type="protein sequence ID" value="SBW11523.1"/>
    <property type="molecule type" value="Genomic_DNA"/>
</dbReference>
<keyword evidence="1" id="KW-0472">Membrane</keyword>
<dbReference type="PANTHER" id="PTHR42709:SF11">
    <property type="entry name" value="DEDA FAMILY PROTEIN"/>
    <property type="match status" value="1"/>
</dbReference>
<organism evidence="2">
    <name type="scientific">uncultured Alphaproteobacteria bacterium</name>
    <dbReference type="NCBI Taxonomy" id="91750"/>
    <lineage>
        <taxon>Bacteria</taxon>
        <taxon>Pseudomonadati</taxon>
        <taxon>Pseudomonadota</taxon>
        <taxon>Alphaproteobacteria</taxon>
        <taxon>environmental samples</taxon>
    </lineage>
</organism>
<feature type="transmembrane region" description="Helical" evidence="1">
    <location>
        <begin position="169"/>
        <end position="193"/>
    </location>
</feature>
<dbReference type="GO" id="GO:0005886">
    <property type="term" value="C:plasma membrane"/>
    <property type="evidence" value="ECO:0007669"/>
    <property type="project" value="TreeGrafter"/>
</dbReference>
<feature type="transmembrane region" description="Helical" evidence="1">
    <location>
        <begin position="105"/>
        <end position="123"/>
    </location>
</feature>
<keyword evidence="1" id="KW-0812">Transmembrane</keyword>
<sequence length="194" mass="21491">MLRRLYDWTMAQAVTPHAMFTLALVAFVESSVFPIPPDVLIIPMVLAARANAWRIAIVCTAASVIGGFAGYGIGMFLFDQVAEPILRFYGYMDKFAAFRELYNHWGAWIVFGAGITPFPYKVITIASGITALDPLVFGIASVLARGLRFFFIAWLLWKFGTPIRAFIEAHLGKLATIFFVLLIGGFIALKFLAN</sequence>
<evidence type="ECO:0000313" key="2">
    <source>
        <dbReference type="EMBL" id="SBW11523.1"/>
    </source>
</evidence>
<protein>
    <submittedName>
        <fullName evidence="2">DedA family protein</fullName>
    </submittedName>
</protein>
<feature type="transmembrane region" description="Helical" evidence="1">
    <location>
        <begin position="20"/>
        <end position="48"/>
    </location>
</feature>
<name>A0A212KII8_9PROT</name>
<dbReference type="InterPro" id="IPR051311">
    <property type="entry name" value="DedA_domain"/>
</dbReference>
<reference evidence="2" key="1">
    <citation type="submission" date="2016-04" db="EMBL/GenBank/DDBJ databases">
        <authorList>
            <person name="Evans L.H."/>
            <person name="Alamgir A."/>
            <person name="Owens N."/>
            <person name="Weber N.D."/>
            <person name="Virtaneva K."/>
            <person name="Barbian K."/>
            <person name="Babar A."/>
            <person name="Rosenke K."/>
        </authorList>
    </citation>
    <scope>NUCLEOTIDE SEQUENCE</scope>
    <source>
        <strain evidence="2">86</strain>
    </source>
</reference>
<proteinExistence type="predicted"/>